<protein>
    <recommendedName>
        <fullName evidence="3">Alpha/beta hydrolase</fullName>
    </recommendedName>
</protein>
<name>A0A4Y3KN54_9CELL</name>
<dbReference type="OrthoDB" id="9770427at2"/>
<proteinExistence type="predicted"/>
<dbReference type="EMBL" id="BJLQ01000014">
    <property type="protein sequence ID" value="GEA84390.1"/>
    <property type="molecule type" value="Genomic_DNA"/>
</dbReference>
<sequence>MHGVPRQEGRAHRRAGAHLAWRARDYEFAVRWIVAGWLRPGGAAELARPPVRGRPVVLVPGVYEAWHFLRPLARRLHEHGLRVHAVPSLGRNRRPVPESADLLRASIAALGLHDVVLLAHSKGGLIGKRAMIDDLVSDDPRIASMITVNTPFVGSRYARWVPLRAVRALVPHDEAILALVVDRTVDERIVPVRSVWDPHVPDARGPDGREAVVLRTPGHFRALADRALEDLVVRHVLDEDR</sequence>
<dbReference type="Gene3D" id="3.40.50.1820">
    <property type="entry name" value="alpha/beta hydrolase"/>
    <property type="match status" value="1"/>
</dbReference>
<dbReference type="SUPFAM" id="SSF53474">
    <property type="entry name" value="alpha/beta-Hydrolases"/>
    <property type="match status" value="1"/>
</dbReference>
<dbReference type="Proteomes" id="UP000320461">
    <property type="component" value="Unassembled WGS sequence"/>
</dbReference>
<organism evidence="1 2">
    <name type="scientific">Cellulomonas gelida</name>
    <dbReference type="NCBI Taxonomy" id="1712"/>
    <lineage>
        <taxon>Bacteria</taxon>
        <taxon>Bacillati</taxon>
        <taxon>Actinomycetota</taxon>
        <taxon>Actinomycetes</taxon>
        <taxon>Micrococcales</taxon>
        <taxon>Cellulomonadaceae</taxon>
        <taxon>Cellulomonas</taxon>
    </lineage>
</organism>
<comment type="caution">
    <text evidence="1">The sequence shown here is derived from an EMBL/GenBank/DDBJ whole genome shotgun (WGS) entry which is preliminary data.</text>
</comment>
<gene>
    <name evidence="1" type="ORF">CGE01nite_16410</name>
</gene>
<reference evidence="1 2" key="1">
    <citation type="submission" date="2019-06" db="EMBL/GenBank/DDBJ databases">
        <title>Whole genome shotgun sequence of Cellulomonas gelida NBRC 3748.</title>
        <authorList>
            <person name="Hosoyama A."/>
            <person name="Uohara A."/>
            <person name="Ohji S."/>
            <person name="Ichikawa N."/>
        </authorList>
    </citation>
    <scope>NUCLEOTIDE SEQUENCE [LARGE SCALE GENOMIC DNA]</scope>
    <source>
        <strain evidence="1 2">NBRC 3748</strain>
    </source>
</reference>
<dbReference type="AlphaFoldDB" id="A0A4Y3KN54"/>
<keyword evidence="2" id="KW-1185">Reference proteome</keyword>
<dbReference type="InterPro" id="IPR029058">
    <property type="entry name" value="AB_hydrolase_fold"/>
</dbReference>
<evidence type="ECO:0000313" key="2">
    <source>
        <dbReference type="Proteomes" id="UP000320461"/>
    </source>
</evidence>
<evidence type="ECO:0000313" key="1">
    <source>
        <dbReference type="EMBL" id="GEA84390.1"/>
    </source>
</evidence>
<accession>A0A4Y3KN54</accession>
<evidence type="ECO:0008006" key="3">
    <source>
        <dbReference type="Google" id="ProtNLM"/>
    </source>
</evidence>